<feature type="non-terminal residue" evidence="11">
    <location>
        <position position="1"/>
    </location>
</feature>
<feature type="domain" description="GP-PDE" evidence="10">
    <location>
        <begin position="113"/>
        <end position="413"/>
    </location>
</feature>
<dbReference type="PANTHER" id="PTHR43620">
    <property type="entry name" value="GLYCEROPHOSPHORYL DIESTER PHOSPHODIESTERASE"/>
    <property type="match status" value="1"/>
</dbReference>
<organism evidence="11 12">
    <name type="scientific">Solanum stoloniferum</name>
    <dbReference type="NCBI Taxonomy" id="62892"/>
    <lineage>
        <taxon>Eukaryota</taxon>
        <taxon>Viridiplantae</taxon>
        <taxon>Streptophyta</taxon>
        <taxon>Embryophyta</taxon>
        <taxon>Tracheophyta</taxon>
        <taxon>Spermatophyta</taxon>
        <taxon>Magnoliopsida</taxon>
        <taxon>eudicotyledons</taxon>
        <taxon>Gunneridae</taxon>
        <taxon>Pentapetalae</taxon>
        <taxon>asterids</taxon>
        <taxon>lamiids</taxon>
        <taxon>Solanales</taxon>
        <taxon>Solanaceae</taxon>
        <taxon>Solanoideae</taxon>
        <taxon>Solaneae</taxon>
        <taxon>Solanum</taxon>
    </lineage>
</organism>
<evidence type="ECO:0000256" key="3">
    <source>
        <dbReference type="ARBA" id="ARBA00022729"/>
    </source>
</evidence>
<dbReference type="PROSITE" id="PS51704">
    <property type="entry name" value="GP_PDE"/>
    <property type="match status" value="2"/>
</dbReference>
<dbReference type="Proteomes" id="UP001627284">
    <property type="component" value="Unassembled WGS sequence"/>
</dbReference>
<dbReference type="FunFam" id="3.20.20.190:FF:000013">
    <property type="entry name" value="Glycerophosphodiester phosphodiesterase GDPDL3"/>
    <property type="match status" value="1"/>
</dbReference>
<keyword evidence="3" id="KW-0732">Signal</keyword>
<keyword evidence="4" id="KW-0319">Glycerol metabolism</keyword>
<feature type="domain" description="GP-PDE" evidence="10">
    <location>
        <begin position="429"/>
        <end position="727"/>
    </location>
</feature>
<comment type="caution">
    <text evidence="11">The sequence shown here is derived from an EMBL/GenBank/DDBJ whole genome shotgun (WGS) entry which is preliminary data.</text>
</comment>
<keyword evidence="9" id="KW-0472">Membrane</keyword>
<comment type="catalytic activity">
    <reaction evidence="7">
        <text>a sn-glycero-3-phosphodiester + H2O = an alcohol + sn-glycerol 3-phosphate + H(+)</text>
        <dbReference type="Rhea" id="RHEA:12969"/>
        <dbReference type="ChEBI" id="CHEBI:15377"/>
        <dbReference type="ChEBI" id="CHEBI:15378"/>
        <dbReference type="ChEBI" id="CHEBI:30879"/>
        <dbReference type="ChEBI" id="CHEBI:57597"/>
        <dbReference type="ChEBI" id="CHEBI:83408"/>
        <dbReference type="EC" id="3.1.4.46"/>
    </reaction>
</comment>
<feature type="transmembrane region" description="Helical" evidence="9">
    <location>
        <begin position="30"/>
        <end position="56"/>
    </location>
</feature>
<keyword evidence="6" id="KW-0325">Glycoprotein</keyword>
<keyword evidence="5" id="KW-0378">Hydrolase</keyword>
<keyword evidence="9" id="KW-1133">Transmembrane helix</keyword>
<evidence type="ECO:0000313" key="11">
    <source>
        <dbReference type="EMBL" id="KAL3333590.1"/>
    </source>
</evidence>
<feature type="compositionally biased region" description="Polar residues" evidence="8">
    <location>
        <begin position="785"/>
        <end position="802"/>
    </location>
</feature>
<evidence type="ECO:0000259" key="10">
    <source>
        <dbReference type="PROSITE" id="PS51704"/>
    </source>
</evidence>
<protein>
    <recommendedName>
        <fullName evidence="2">glycerophosphodiester phosphodiesterase</fullName>
        <ecNumber evidence="2">3.1.4.46</ecNumber>
    </recommendedName>
</protein>
<dbReference type="GO" id="GO:0006071">
    <property type="term" value="P:glycerol metabolic process"/>
    <property type="evidence" value="ECO:0007669"/>
    <property type="project" value="UniProtKB-KW"/>
</dbReference>
<evidence type="ECO:0000256" key="7">
    <source>
        <dbReference type="ARBA" id="ARBA00047512"/>
    </source>
</evidence>
<evidence type="ECO:0000256" key="8">
    <source>
        <dbReference type="SAM" id="MobiDB-lite"/>
    </source>
</evidence>
<name>A0ABD2RPL2_9SOLN</name>
<dbReference type="EMBL" id="JBJKTR010000019">
    <property type="protein sequence ID" value="KAL3333590.1"/>
    <property type="molecule type" value="Genomic_DNA"/>
</dbReference>
<proteinExistence type="inferred from homology"/>
<dbReference type="InterPro" id="IPR030395">
    <property type="entry name" value="GP_PDE_dom"/>
</dbReference>
<dbReference type="Pfam" id="PF03009">
    <property type="entry name" value="GDPD"/>
    <property type="match status" value="1"/>
</dbReference>
<comment type="similarity">
    <text evidence="1">Belongs to the glycerophosphoryl diester phosphodiesterase family.</text>
</comment>
<evidence type="ECO:0000256" key="9">
    <source>
        <dbReference type="SAM" id="Phobius"/>
    </source>
</evidence>
<sequence length="826" mass="90346">FASLKIAHTPLRQAQTLTHFLSLSIWSQSLLNLSIITLFLHTNQLNLSIFFSTSVTTGKKFRRKTILRLSSPEMRKVRSVLCLLLLCCSAAFVAAQRSSNVTSKWNTLSGNAPKVIARGGFSGLLPDSSFNAYMLAQAISSADWIAWCDVQLTKDGVGICFPDIKLNNASDIDVVYKNKNNNYSVNGIPQTGWFSIDFNIKDLAPVSLIQGVYSRSPRFDGTPQQILTVQDVATQVKPPGLWLNIQHDSFYSQHNLSMRSFVISLSRSVIANYISSPEVNFLRNIASRLNPRVTKRVFRFLNEDDIEPSTSQTYGSLVKNLTFIKTFAAGILVPKHYIWPTDSSLYLQPHKSVVSDAHKEGLEIYAADFVNDVPFAFNYSYDPVAEYLSFIDNGEFSVDGVLSDFPMSPSASVDCFAHLGENDKPQVKLQIIAPQGASGDYPGCTDLAYTKAVSDGADILGCPVQMTKDGIPFCLGSINLIDTTTAAQSPFSDFVTTVPELQITNGILTINLNWSDIQMLKPAISTRYSDSRLSRNPKARNDGNFTSLADFLTFSKNANVSGVMISIENAAYLAKQGLGVTGAVSDALSTAGYNNQTARKVMIQSNDSSVLEEFKKSSYELVYLVDDDISDIKNSTLLEIKTFAKSVVITKKSVFPSEDAFVIGQTNVVQKLQTANLPVYVRLFNNEFVSQAWDFFSDSSAELNNYVIGAGVDGLVTEYPGTAARYRRNRCLAYKDLPPYMSPVQPGSLLGLMTPQSMPPIEPPSPVLDVSDVTEPPLPPVAKINPSNDNGSTARAPTTAPNGQSSVVASILMSSVAVLLAIFMVY</sequence>
<dbReference type="FunFam" id="3.20.20.190:FF:000011">
    <property type="entry name" value="Glycerophosphodiester phosphodiesterase GDPDL3"/>
    <property type="match status" value="1"/>
</dbReference>
<gene>
    <name evidence="11" type="ORF">AABB24_033597</name>
</gene>
<keyword evidence="9" id="KW-0812">Transmembrane</keyword>
<dbReference type="CDD" id="cd08604">
    <property type="entry name" value="GDPD_SHV3_repeat_2"/>
    <property type="match status" value="1"/>
</dbReference>
<evidence type="ECO:0000256" key="6">
    <source>
        <dbReference type="ARBA" id="ARBA00023180"/>
    </source>
</evidence>
<dbReference type="GO" id="GO:0008889">
    <property type="term" value="F:glycerophosphodiester phosphodiesterase activity"/>
    <property type="evidence" value="ECO:0007669"/>
    <property type="project" value="UniProtKB-EC"/>
</dbReference>
<evidence type="ECO:0000256" key="2">
    <source>
        <dbReference type="ARBA" id="ARBA00012247"/>
    </source>
</evidence>
<feature type="region of interest" description="Disordered" evidence="8">
    <location>
        <begin position="778"/>
        <end position="802"/>
    </location>
</feature>
<dbReference type="Gene3D" id="3.20.20.190">
    <property type="entry name" value="Phosphatidylinositol (PI) phosphodiesterase"/>
    <property type="match status" value="2"/>
</dbReference>
<dbReference type="CDD" id="cd08603">
    <property type="entry name" value="GDPD_SHV3_repeat_1"/>
    <property type="match status" value="1"/>
</dbReference>
<dbReference type="AlphaFoldDB" id="A0ABD2RPL2"/>
<dbReference type="PANTHER" id="PTHR43620:SF7">
    <property type="entry name" value="GLYCEROPHOSPHODIESTER PHOSPHODIESTERASE GDPD5-RELATED"/>
    <property type="match status" value="1"/>
</dbReference>
<dbReference type="SUPFAM" id="SSF51695">
    <property type="entry name" value="PLC-like phosphodiesterases"/>
    <property type="match status" value="2"/>
</dbReference>
<reference evidence="11 12" key="1">
    <citation type="submission" date="2024-05" db="EMBL/GenBank/DDBJ databases">
        <title>De novo assembly of an allotetraploid wild potato.</title>
        <authorList>
            <person name="Hosaka A.J."/>
        </authorList>
    </citation>
    <scope>NUCLEOTIDE SEQUENCE [LARGE SCALE GENOMIC DNA]</scope>
    <source>
        <tissue evidence="11">Young leaves</tissue>
    </source>
</reference>
<accession>A0ABD2RPL2</accession>
<evidence type="ECO:0000256" key="1">
    <source>
        <dbReference type="ARBA" id="ARBA00007277"/>
    </source>
</evidence>
<dbReference type="InterPro" id="IPR017946">
    <property type="entry name" value="PLC-like_Pdiesterase_TIM-brl"/>
</dbReference>
<evidence type="ECO:0000313" key="12">
    <source>
        <dbReference type="Proteomes" id="UP001627284"/>
    </source>
</evidence>
<evidence type="ECO:0000256" key="5">
    <source>
        <dbReference type="ARBA" id="ARBA00022801"/>
    </source>
</evidence>
<keyword evidence="12" id="KW-1185">Reference proteome</keyword>
<evidence type="ECO:0000256" key="4">
    <source>
        <dbReference type="ARBA" id="ARBA00022798"/>
    </source>
</evidence>
<dbReference type="EC" id="3.1.4.46" evidence="2"/>